<reference evidence="2" key="1">
    <citation type="submission" date="2016-10" db="EMBL/GenBank/DDBJ databases">
        <authorList>
            <person name="Varghese N."/>
            <person name="Submissions S."/>
        </authorList>
    </citation>
    <scope>NUCLEOTIDE SEQUENCE [LARGE SCALE GENOMIC DNA]</scope>
    <source>
        <strain evidence="2">ATCC 23835</strain>
    </source>
</reference>
<dbReference type="RefSeq" id="WP_408003640.1">
    <property type="nucleotide sequence ID" value="NZ_LT629777.1"/>
</dbReference>
<protein>
    <submittedName>
        <fullName evidence="1">Uncharacterized protein</fullName>
    </submittedName>
</protein>
<accession>A0A1H2A2P5</accession>
<dbReference type="AlphaFoldDB" id="A0A1H2A2P5"/>
<sequence length="47" mass="5258">MSLYQPPLTLTPRMFSLIAEISEHLGQLSAVSGLPAWHLPWLLAGWK</sequence>
<dbReference type="GeneID" id="300210860"/>
<gene>
    <name evidence="1" type="ORF">SAMN05216598_5498</name>
</gene>
<proteinExistence type="predicted"/>
<dbReference type="Proteomes" id="UP000199524">
    <property type="component" value="Chromosome I"/>
</dbReference>
<evidence type="ECO:0000313" key="2">
    <source>
        <dbReference type="Proteomes" id="UP000199524"/>
    </source>
</evidence>
<dbReference type="EMBL" id="LT629777">
    <property type="protein sequence ID" value="SDT40245.1"/>
    <property type="molecule type" value="Genomic_DNA"/>
</dbReference>
<keyword evidence="2" id="KW-1185">Reference proteome</keyword>
<evidence type="ECO:0000313" key="1">
    <source>
        <dbReference type="EMBL" id="SDT40245.1"/>
    </source>
</evidence>
<name>A0A1H2A2P5_9PSED</name>
<organism evidence="1 2">
    <name type="scientific">Pseudomonas asplenii</name>
    <dbReference type="NCBI Taxonomy" id="53407"/>
    <lineage>
        <taxon>Bacteria</taxon>
        <taxon>Pseudomonadati</taxon>
        <taxon>Pseudomonadota</taxon>
        <taxon>Gammaproteobacteria</taxon>
        <taxon>Pseudomonadales</taxon>
        <taxon>Pseudomonadaceae</taxon>
        <taxon>Pseudomonas</taxon>
    </lineage>
</organism>